<keyword evidence="6 12" id="KW-0472">Membrane</keyword>
<dbReference type="InterPro" id="IPR000276">
    <property type="entry name" value="GPCR_Rhodpsn"/>
</dbReference>
<reference evidence="14 15" key="1">
    <citation type="journal article" date="2017" name="PLoS Biol.">
        <title>The sea cucumber genome provides insights into morphological evolution and visceral regeneration.</title>
        <authorList>
            <person name="Zhang X."/>
            <person name="Sun L."/>
            <person name="Yuan J."/>
            <person name="Sun Y."/>
            <person name="Gao Y."/>
            <person name="Zhang L."/>
            <person name="Li S."/>
            <person name="Dai H."/>
            <person name="Hamel J.F."/>
            <person name="Liu C."/>
            <person name="Yu Y."/>
            <person name="Liu S."/>
            <person name="Lin W."/>
            <person name="Guo K."/>
            <person name="Jin S."/>
            <person name="Xu P."/>
            <person name="Storey K.B."/>
            <person name="Huan P."/>
            <person name="Zhang T."/>
            <person name="Zhou Y."/>
            <person name="Zhang J."/>
            <person name="Lin C."/>
            <person name="Li X."/>
            <person name="Xing L."/>
            <person name="Huo D."/>
            <person name="Sun M."/>
            <person name="Wang L."/>
            <person name="Mercier A."/>
            <person name="Li F."/>
            <person name="Yang H."/>
            <person name="Xiang J."/>
        </authorList>
    </citation>
    <scope>NUCLEOTIDE SEQUENCE [LARGE SCALE GENOMIC DNA]</scope>
    <source>
        <strain evidence="14">Shaxun</strain>
        <tissue evidence="14">Muscle</tissue>
    </source>
</reference>
<accession>A0A2G8K804</accession>
<keyword evidence="15" id="KW-1185">Reference proteome</keyword>
<evidence type="ECO:0000256" key="5">
    <source>
        <dbReference type="ARBA" id="ARBA00023040"/>
    </source>
</evidence>
<feature type="domain" description="G-protein coupled receptors family 1 profile" evidence="13">
    <location>
        <begin position="40"/>
        <end position="423"/>
    </location>
</feature>
<evidence type="ECO:0000256" key="1">
    <source>
        <dbReference type="ARBA" id="ARBA00004651"/>
    </source>
</evidence>
<dbReference type="STRING" id="307972.A0A2G8K804"/>
<evidence type="ECO:0000256" key="11">
    <source>
        <dbReference type="SAM" id="MobiDB-lite"/>
    </source>
</evidence>
<feature type="compositionally biased region" description="Basic and acidic residues" evidence="11">
    <location>
        <begin position="222"/>
        <end position="237"/>
    </location>
</feature>
<dbReference type="Pfam" id="PF00001">
    <property type="entry name" value="7tm_1"/>
    <property type="match status" value="1"/>
</dbReference>
<dbReference type="CDD" id="cd14967">
    <property type="entry name" value="7tmA_amine_R-like"/>
    <property type="match status" value="1"/>
</dbReference>
<comment type="caution">
    <text evidence="14">The sequence shown here is derived from an EMBL/GenBank/DDBJ whole genome shotgun (WGS) entry which is preliminary data.</text>
</comment>
<dbReference type="SMART" id="SM01381">
    <property type="entry name" value="7TM_GPCR_Srsx"/>
    <property type="match status" value="1"/>
</dbReference>
<dbReference type="EMBL" id="MRZV01000802">
    <property type="protein sequence ID" value="PIK44079.1"/>
    <property type="molecule type" value="Genomic_DNA"/>
</dbReference>
<feature type="transmembrane region" description="Helical" evidence="12">
    <location>
        <begin position="60"/>
        <end position="79"/>
    </location>
</feature>
<gene>
    <name evidence="14" type="ORF">BSL78_19067</name>
</gene>
<keyword evidence="9 10" id="KW-0807">Transducer</keyword>
<sequence length="442" mass="48188">MNESTTVGEDVGAGGGIEMTSINFIFAVVLPIICLFGLAGNVLVCVAIIRFPHLRTVTNYLLVSLAAADSAVCLIVMPLAAFQEINSGKWLLGKPICDIWVGMDVLMSTASIWNLCAVSIDRYLAVSRPIWYAMKRKPSFAALLISISWALSTLVCIPALLFVGGFGSSDESICILNVQPLFQIISSAVSFYIPCLFIVLLYIRIAHAAQKLTSSVQPDGTLRGDKSSRRFPDERTFDAPSESLDFTTVRSSVTMKNTVVPLGFQNPLCTVTESEELSLQQRIVGSKLNPNRGNTCNSPSKLPSVSGHHSLQQNLASEARASPSYQTIDLNAPTGMAISTVNGTTFAPRGRFKSKRIKISVTRERRAAFVIGIVVGVFISCWLPFFVVNVVLGACQTCDISYAAFQFVTWLGWCNSVLNPVIYTIFNRELRSAFGKVLLCKR</sequence>
<dbReference type="GO" id="GO:0005886">
    <property type="term" value="C:plasma membrane"/>
    <property type="evidence" value="ECO:0007669"/>
    <property type="project" value="UniProtKB-SubCell"/>
</dbReference>
<dbReference type="Proteomes" id="UP000230750">
    <property type="component" value="Unassembled WGS sequence"/>
</dbReference>
<evidence type="ECO:0000256" key="3">
    <source>
        <dbReference type="ARBA" id="ARBA00022692"/>
    </source>
</evidence>
<organism evidence="14 15">
    <name type="scientific">Stichopus japonicus</name>
    <name type="common">Sea cucumber</name>
    <dbReference type="NCBI Taxonomy" id="307972"/>
    <lineage>
        <taxon>Eukaryota</taxon>
        <taxon>Metazoa</taxon>
        <taxon>Echinodermata</taxon>
        <taxon>Eleutherozoa</taxon>
        <taxon>Echinozoa</taxon>
        <taxon>Holothuroidea</taxon>
        <taxon>Aspidochirotacea</taxon>
        <taxon>Aspidochirotida</taxon>
        <taxon>Stichopodidae</taxon>
        <taxon>Apostichopus</taxon>
    </lineage>
</organism>
<dbReference type="GO" id="GO:0043410">
    <property type="term" value="P:positive regulation of MAPK cascade"/>
    <property type="evidence" value="ECO:0007669"/>
    <property type="project" value="TreeGrafter"/>
</dbReference>
<keyword evidence="4 12" id="KW-1133">Transmembrane helix</keyword>
<dbReference type="PANTHER" id="PTHR24248:SF66">
    <property type="entry name" value="OCTOPAMINE RECEPTOR BETA-3R"/>
    <property type="match status" value="1"/>
</dbReference>
<comment type="subcellular location">
    <subcellularLocation>
        <location evidence="1">Cell membrane</location>
        <topology evidence="1">Multi-pass membrane protein</topology>
    </subcellularLocation>
</comment>
<evidence type="ECO:0000256" key="2">
    <source>
        <dbReference type="ARBA" id="ARBA00022475"/>
    </source>
</evidence>
<evidence type="ECO:0000313" key="15">
    <source>
        <dbReference type="Proteomes" id="UP000230750"/>
    </source>
</evidence>
<dbReference type="PROSITE" id="PS50262">
    <property type="entry name" value="G_PROTEIN_RECEP_F1_2"/>
    <property type="match status" value="1"/>
</dbReference>
<evidence type="ECO:0000259" key="13">
    <source>
        <dbReference type="PROSITE" id="PS50262"/>
    </source>
</evidence>
<feature type="region of interest" description="Disordered" evidence="11">
    <location>
        <begin position="216"/>
        <end position="239"/>
    </location>
</feature>
<evidence type="ECO:0000256" key="10">
    <source>
        <dbReference type="RuleBase" id="RU000688"/>
    </source>
</evidence>
<dbReference type="GO" id="GO:0071880">
    <property type="term" value="P:adenylate cyclase-activating adrenergic receptor signaling pathway"/>
    <property type="evidence" value="ECO:0007669"/>
    <property type="project" value="TreeGrafter"/>
</dbReference>
<keyword evidence="7" id="KW-1015">Disulfide bond</keyword>
<keyword evidence="8 10" id="KW-0675">Receptor</keyword>
<evidence type="ECO:0000256" key="12">
    <source>
        <dbReference type="SAM" id="Phobius"/>
    </source>
</evidence>
<evidence type="ECO:0000256" key="4">
    <source>
        <dbReference type="ARBA" id="ARBA00022989"/>
    </source>
</evidence>
<evidence type="ECO:0000256" key="8">
    <source>
        <dbReference type="ARBA" id="ARBA00023170"/>
    </source>
</evidence>
<evidence type="ECO:0000256" key="9">
    <source>
        <dbReference type="ARBA" id="ARBA00023224"/>
    </source>
</evidence>
<feature type="transmembrane region" description="Helical" evidence="12">
    <location>
        <begin position="181"/>
        <end position="203"/>
    </location>
</feature>
<dbReference type="PRINTS" id="PR00242">
    <property type="entry name" value="DOPAMINER"/>
</dbReference>
<keyword evidence="2" id="KW-1003">Cell membrane</keyword>
<dbReference type="SUPFAM" id="SSF81321">
    <property type="entry name" value="Family A G protein-coupled receptor-like"/>
    <property type="match status" value="1"/>
</dbReference>
<keyword evidence="3 10" id="KW-0812">Transmembrane</keyword>
<dbReference type="PANTHER" id="PTHR24248">
    <property type="entry name" value="ADRENERGIC RECEPTOR-RELATED G-PROTEIN COUPLED RECEPTOR"/>
    <property type="match status" value="1"/>
</dbReference>
<feature type="transmembrane region" description="Helical" evidence="12">
    <location>
        <begin position="404"/>
        <end position="426"/>
    </location>
</feature>
<evidence type="ECO:0000313" key="14">
    <source>
        <dbReference type="EMBL" id="PIK44079.1"/>
    </source>
</evidence>
<dbReference type="PROSITE" id="PS00237">
    <property type="entry name" value="G_PROTEIN_RECEP_F1_1"/>
    <property type="match status" value="1"/>
</dbReference>
<evidence type="ECO:0000256" key="7">
    <source>
        <dbReference type="ARBA" id="ARBA00023157"/>
    </source>
</evidence>
<dbReference type="OrthoDB" id="10010417at2759"/>
<dbReference type="GO" id="GO:0004930">
    <property type="term" value="F:G protein-coupled receptor activity"/>
    <property type="evidence" value="ECO:0007669"/>
    <property type="project" value="UniProtKB-KW"/>
</dbReference>
<feature type="transmembrane region" description="Helical" evidence="12">
    <location>
        <begin position="367"/>
        <end position="392"/>
    </location>
</feature>
<name>A0A2G8K804_STIJA</name>
<protein>
    <submittedName>
        <fullName evidence="14">Putative octopamine receptor-like</fullName>
    </submittedName>
</protein>
<feature type="transmembrane region" description="Helical" evidence="12">
    <location>
        <begin position="24"/>
        <end position="48"/>
    </location>
</feature>
<keyword evidence="5 10" id="KW-0297">G-protein coupled receptor</keyword>
<dbReference type="AlphaFoldDB" id="A0A2G8K804"/>
<dbReference type="Gene3D" id="1.20.1070.10">
    <property type="entry name" value="Rhodopsin 7-helix transmembrane proteins"/>
    <property type="match status" value="2"/>
</dbReference>
<feature type="transmembrane region" description="Helical" evidence="12">
    <location>
        <begin position="140"/>
        <end position="161"/>
    </location>
</feature>
<comment type="similarity">
    <text evidence="10">Belongs to the G-protein coupled receptor 1 family.</text>
</comment>
<feature type="transmembrane region" description="Helical" evidence="12">
    <location>
        <begin position="99"/>
        <end position="120"/>
    </location>
</feature>
<dbReference type="InterPro" id="IPR017452">
    <property type="entry name" value="GPCR_Rhodpsn_7TM"/>
</dbReference>
<evidence type="ECO:0000256" key="6">
    <source>
        <dbReference type="ARBA" id="ARBA00023136"/>
    </source>
</evidence>
<dbReference type="InterPro" id="IPR000929">
    <property type="entry name" value="Dopamine_rcpt"/>
</dbReference>
<proteinExistence type="inferred from homology"/>
<dbReference type="PRINTS" id="PR00237">
    <property type="entry name" value="GPCRRHODOPSN"/>
</dbReference>